<proteinExistence type="predicted"/>
<dbReference type="EMBL" id="ANIY01004012">
    <property type="protein sequence ID" value="ETP32032.1"/>
    <property type="molecule type" value="Genomic_DNA"/>
</dbReference>
<organism evidence="1 2">
    <name type="scientific">Phytophthora nicotianae P10297</name>
    <dbReference type="NCBI Taxonomy" id="1317064"/>
    <lineage>
        <taxon>Eukaryota</taxon>
        <taxon>Sar</taxon>
        <taxon>Stramenopiles</taxon>
        <taxon>Oomycota</taxon>
        <taxon>Peronosporomycetes</taxon>
        <taxon>Peronosporales</taxon>
        <taxon>Peronosporaceae</taxon>
        <taxon>Phytophthora</taxon>
    </lineage>
</organism>
<dbReference type="OrthoDB" id="124341at2759"/>
<evidence type="ECO:0000313" key="2">
    <source>
        <dbReference type="Proteomes" id="UP000018948"/>
    </source>
</evidence>
<dbReference type="AlphaFoldDB" id="W2YBB0"/>
<protein>
    <recommendedName>
        <fullName evidence="3">MULE transposase domain-containing protein</fullName>
    </recommendedName>
</protein>
<comment type="caution">
    <text evidence="1">The sequence shown here is derived from an EMBL/GenBank/DDBJ whole genome shotgun (WGS) entry which is preliminary data.</text>
</comment>
<gene>
    <name evidence="1" type="ORF">F442_19185</name>
</gene>
<evidence type="ECO:0000313" key="1">
    <source>
        <dbReference type="EMBL" id="ETP32032.1"/>
    </source>
</evidence>
<accession>W2YBB0</accession>
<reference evidence="1 2" key="1">
    <citation type="submission" date="2013-11" db="EMBL/GenBank/DDBJ databases">
        <title>The Genome Sequence of Phytophthora parasitica P10297.</title>
        <authorList>
            <consortium name="The Broad Institute Genomics Platform"/>
            <person name="Russ C."/>
            <person name="Tyler B."/>
            <person name="Panabieres F."/>
            <person name="Shan W."/>
            <person name="Tripathy S."/>
            <person name="Grunwald N."/>
            <person name="Machado M."/>
            <person name="Johnson C.S."/>
            <person name="Walker B."/>
            <person name="Young S.K."/>
            <person name="Zeng Q."/>
            <person name="Gargeya S."/>
            <person name="Fitzgerald M."/>
            <person name="Haas B."/>
            <person name="Abouelleil A."/>
            <person name="Allen A.W."/>
            <person name="Alvarado L."/>
            <person name="Arachchi H.M."/>
            <person name="Berlin A.M."/>
            <person name="Chapman S.B."/>
            <person name="Gainer-Dewar J."/>
            <person name="Goldberg J."/>
            <person name="Griggs A."/>
            <person name="Gujja S."/>
            <person name="Hansen M."/>
            <person name="Howarth C."/>
            <person name="Imamovic A."/>
            <person name="Ireland A."/>
            <person name="Larimer J."/>
            <person name="McCowan C."/>
            <person name="Murphy C."/>
            <person name="Pearson M."/>
            <person name="Poon T.W."/>
            <person name="Priest M."/>
            <person name="Roberts A."/>
            <person name="Saif S."/>
            <person name="Shea T."/>
            <person name="Sisk P."/>
            <person name="Sykes S."/>
            <person name="Wortman J."/>
            <person name="Nusbaum C."/>
            <person name="Birren B."/>
        </authorList>
    </citation>
    <scope>NUCLEOTIDE SEQUENCE [LARGE SCALE GENOMIC DNA]</scope>
    <source>
        <strain evidence="1 2">P10297</strain>
    </source>
</reference>
<name>W2YBB0_PHYNI</name>
<dbReference type="Proteomes" id="UP000018948">
    <property type="component" value="Unassembled WGS sequence"/>
</dbReference>
<evidence type="ECO:0008006" key="3">
    <source>
        <dbReference type="Google" id="ProtNLM"/>
    </source>
</evidence>
<sequence>MFRNTRSTKCKGKLIVTSGHAKVTALHTCQVSAKPNVIECTEEIKGLIETEALVAKTTLPSRLWERLPLHMMKMHPDRAVTVMPRDEAINFIGYVRRQANGGDMFRQNKRSPYVNVSELDAQLFLQFNMFYNNNGKAQRIVGLGHPDLIRLLKIRGVSLFIDATYSFTPAPFKQTLIVMGHDSKFEVYLPVLYILLERKVEMTYTTVLHRIKMLTGMKLSPGSVTCDFETALIN</sequence>